<keyword evidence="4" id="KW-0949">S-adenosyl-L-methionine</keyword>
<dbReference type="SFLD" id="SFLDG01082">
    <property type="entry name" value="B12-binding_domain_containing"/>
    <property type="match status" value="1"/>
</dbReference>
<feature type="domain" description="Radical SAM core" evidence="9">
    <location>
        <begin position="183"/>
        <end position="420"/>
    </location>
</feature>
<dbReference type="InterPro" id="IPR058240">
    <property type="entry name" value="rSAM_sf"/>
</dbReference>
<dbReference type="SUPFAM" id="SSF102114">
    <property type="entry name" value="Radical SAM enzymes"/>
    <property type="match status" value="1"/>
</dbReference>
<dbReference type="SUPFAM" id="SSF52242">
    <property type="entry name" value="Cobalamin (vitamin B12)-binding domain"/>
    <property type="match status" value="1"/>
</dbReference>
<keyword evidence="2" id="KW-0489">Methyltransferase</keyword>
<dbReference type="SFLD" id="SFLDG01123">
    <property type="entry name" value="methyltransferase_(Class_B)"/>
    <property type="match status" value="1"/>
</dbReference>
<dbReference type="Proteomes" id="UP000232806">
    <property type="component" value="Chromosome"/>
</dbReference>
<dbReference type="Pfam" id="PF02310">
    <property type="entry name" value="B12-binding"/>
    <property type="match status" value="1"/>
</dbReference>
<feature type="domain" description="B12-binding" evidence="8">
    <location>
        <begin position="7"/>
        <end position="142"/>
    </location>
</feature>
<keyword evidence="5" id="KW-0479">Metal-binding</keyword>
<dbReference type="GO" id="GO:0003824">
    <property type="term" value="F:catalytic activity"/>
    <property type="evidence" value="ECO:0007669"/>
    <property type="project" value="InterPro"/>
</dbReference>
<evidence type="ECO:0000256" key="6">
    <source>
        <dbReference type="ARBA" id="ARBA00023004"/>
    </source>
</evidence>
<evidence type="ECO:0000256" key="3">
    <source>
        <dbReference type="ARBA" id="ARBA00022679"/>
    </source>
</evidence>
<sequence length="450" mass="50435">MKVLFINPPYFNSKYKFIGLVAPPLGIAYMAAVLEENNIDVEIIDAAALEMRWETLETEIKRISPDLVAITALTPTIAKALQTAELAKKTCPQTSVVLGGYHPTFNYQEMLAKDYVDIVVMGEGEITLLDLVETLDEGGDLKNVQGIAYEGGVTPPRPLISDLEELPFPARHLLPMEHYKILNMKLHTATMISGRGCPMQCSFCASAALHGNRLRMRSPGNVVDEMEHLVNDHNAGMIAFMDDTFTLKPSQVEAICEEIKKRDMDVYWGCTARVDTLSGPLLHKMSDSGCITMFLGVESADQQQLDRVNKQITIDKIRSAFKLARENDIRTIASVVLGMPGDTRSSIERTIKFAREINPSYAVFSLATPYPGTKFYQEAVQNNIIRVKDWSKYTLLSPVLDTVDCSLDELKKLQKKAFRQFYLRPVYLMKQVRMDGPILLKTVATMIKEV</sequence>
<dbReference type="Gene3D" id="3.40.50.280">
    <property type="entry name" value="Cobalamin-binding domain"/>
    <property type="match status" value="1"/>
</dbReference>
<dbReference type="SFLD" id="SFLDS00029">
    <property type="entry name" value="Radical_SAM"/>
    <property type="match status" value="1"/>
</dbReference>
<protein>
    <submittedName>
        <fullName evidence="10">B12-binding domain-containing radical SAM protein</fullName>
    </submittedName>
</protein>
<evidence type="ECO:0000313" key="11">
    <source>
        <dbReference type="Proteomes" id="UP000232806"/>
    </source>
</evidence>
<dbReference type="GO" id="GO:0046872">
    <property type="term" value="F:metal ion binding"/>
    <property type="evidence" value="ECO:0007669"/>
    <property type="project" value="UniProtKB-KW"/>
</dbReference>
<dbReference type="CDD" id="cd01335">
    <property type="entry name" value="Radical_SAM"/>
    <property type="match status" value="1"/>
</dbReference>
<keyword evidence="3" id="KW-0808">Transferase</keyword>
<dbReference type="OrthoDB" id="2305at2157"/>
<dbReference type="PROSITE" id="PS51332">
    <property type="entry name" value="B12_BINDING"/>
    <property type="match status" value="1"/>
</dbReference>
<evidence type="ECO:0000256" key="7">
    <source>
        <dbReference type="ARBA" id="ARBA00023014"/>
    </source>
</evidence>
<evidence type="ECO:0000256" key="5">
    <source>
        <dbReference type="ARBA" id="ARBA00022723"/>
    </source>
</evidence>
<dbReference type="PANTHER" id="PTHR43409:SF7">
    <property type="entry name" value="BLL1977 PROTEIN"/>
    <property type="match status" value="1"/>
</dbReference>
<dbReference type="InterPro" id="IPR036724">
    <property type="entry name" value="Cobalamin-bd_sf"/>
</dbReference>
<dbReference type="GO" id="GO:0051539">
    <property type="term" value="F:4 iron, 4 sulfur cluster binding"/>
    <property type="evidence" value="ECO:0007669"/>
    <property type="project" value="UniProtKB-KW"/>
</dbReference>
<evidence type="ECO:0000259" key="8">
    <source>
        <dbReference type="PROSITE" id="PS51332"/>
    </source>
</evidence>
<dbReference type="InterPro" id="IPR051198">
    <property type="entry name" value="BchE-like"/>
</dbReference>
<proteinExistence type="predicted"/>
<organism evidence="10 11">
    <name type="scientific">Methanobacterium subterraneum</name>
    <dbReference type="NCBI Taxonomy" id="59277"/>
    <lineage>
        <taxon>Archaea</taxon>
        <taxon>Methanobacteriati</taxon>
        <taxon>Methanobacteriota</taxon>
        <taxon>Methanomada group</taxon>
        <taxon>Methanobacteria</taxon>
        <taxon>Methanobacteriales</taxon>
        <taxon>Methanobacteriaceae</taxon>
        <taxon>Methanobacterium</taxon>
    </lineage>
</organism>
<accession>A0A2H4VCJ4</accession>
<keyword evidence="6" id="KW-0408">Iron</keyword>
<keyword evidence="7" id="KW-0411">Iron-sulfur</keyword>
<dbReference type="InterPro" id="IPR006158">
    <property type="entry name" value="Cobalamin-bd"/>
</dbReference>
<dbReference type="GO" id="GO:0031419">
    <property type="term" value="F:cobalamin binding"/>
    <property type="evidence" value="ECO:0007669"/>
    <property type="project" value="InterPro"/>
</dbReference>
<dbReference type="EMBL" id="CP017766">
    <property type="protein sequence ID" value="AUB55806.1"/>
    <property type="molecule type" value="Genomic_DNA"/>
</dbReference>
<dbReference type="InterPro" id="IPR034466">
    <property type="entry name" value="Methyltransferase_Class_B"/>
</dbReference>
<dbReference type="RefSeq" id="WP_100905785.1">
    <property type="nucleotide sequence ID" value="NZ_CP017766.1"/>
</dbReference>
<dbReference type="InterPro" id="IPR006638">
    <property type="entry name" value="Elp3/MiaA/NifB-like_rSAM"/>
</dbReference>
<name>A0A2H4VCJ4_9EURY</name>
<dbReference type="SMART" id="SM00729">
    <property type="entry name" value="Elp3"/>
    <property type="match status" value="1"/>
</dbReference>
<evidence type="ECO:0000256" key="1">
    <source>
        <dbReference type="ARBA" id="ARBA00001966"/>
    </source>
</evidence>
<dbReference type="Gene3D" id="3.80.30.20">
    <property type="entry name" value="tm_1862 like domain"/>
    <property type="match status" value="1"/>
</dbReference>
<dbReference type="Pfam" id="PF04055">
    <property type="entry name" value="Radical_SAM"/>
    <property type="match status" value="1"/>
</dbReference>
<reference evidence="10 11" key="1">
    <citation type="submission" date="2016-10" db="EMBL/GenBank/DDBJ databases">
        <title>Comparative genomics between deep and shallow subseafloor isolates.</title>
        <authorList>
            <person name="Ishii S."/>
            <person name="Miller J.R."/>
            <person name="Sutton G."/>
            <person name="Suzuki S."/>
            <person name="Methe B."/>
            <person name="Inagaki F."/>
            <person name="Imachi H."/>
        </authorList>
    </citation>
    <scope>NUCLEOTIDE SEQUENCE [LARGE SCALE GENOMIC DNA]</scope>
    <source>
        <strain evidence="10 11">MO-MB1</strain>
    </source>
</reference>
<evidence type="ECO:0000313" key="10">
    <source>
        <dbReference type="EMBL" id="AUB55806.1"/>
    </source>
</evidence>
<dbReference type="GeneID" id="35121371"/>
<dbReference type="InterPro" id="IPR007197">
    <property type="entry name" value="rSAM"/>
</dbReference>
<dbReference type="InterPro" id="IPR023404">
    <property type="entry name" value="rSAM_horseshoe"/>
</dbReference>
<evidence type="ECO:0000256" key="4">
    <source>
        <dbReference type="ARBA" id="ARBA00022691"/>
    </source>
</evidence>
<gene>
    <name evidence="10" type="ORF">BK007_07205</name>
</gene>
<dbReference type="CDD" id="cd02068">
    <property type="entry name" value="radical_SAM_B12_BD"/>
    <property type="match status" value="1"/>
</dbReference>
<evidence type="ECO:0000259" key="9">
    <source>
        <dbReference type="PROSITE" id="PS51918"/>
    </source>
</evidence>
<dbReference type="PANTHER" id="PTHR43409">
    <property type="entry name" value="ANAEROBIC MAGNESIUM-PROTOPORPHYRIN IX MONOMETHYL ESTER CYCLASE-RELATED"/>
    <property type="match status" value="1"/>
</dbReference>
<evidence type="ECO:0000256" key="2">
    <source>
        <dbReference type="ARBA" id="ARBA00022603"/>
    </source>
</evidence>
<comment type="cofactor">
    <cofactor evidence="1">
        <name>[4Fe-4S] cluster</name>
        <dbReference type="ChEBI" id="CHEBI:49883"/>
    </cofactor>
</comment>
<dbReference type="AlphaFoldDB" id="A0A2H4VCJ4"/>
<dbReference type="PROSITE" id="PS51918">
    <property type="entry name" value="RADICAL_SAM"/>
    <property type="match status" value="1"/>
</dbReference>